<dbReference type="PANTHER" id="PTHR31517:SF48">
    <property type="entry name" value="PEROXIDASE 16-RELATED"/>
    <property type="match status" value="1"/>
</dbReference>
<evidence type="ECO:0000256" key="14">
    <source>
        <dbReference type="RuleBase" id="RU004241"/>
    </source>
</evidence>
<feature type="binding site" evidence="12">
    <location>
        <position position="69"/>
    </location>
    <ligand>
        <name>Ca(2+)</name>
        <dbReference type="ChEBI" id="CHEBI:29108"/>
        <label>2</label>
    </ligand>
</feature>
<evidence type="ECO:0000256" key="5">
    <source>
        <dbReference type="ARBA" id="ARBA00022617"/>
    </source>
</evidence>
<dbReference type="GO" id="GO:0020037">
    <property type="term" value="F:heme binding"/>
    <property type="evidence" value="ECO:0007669"/>
    <property type="project" value="InterPro"/>
</dbReference>
<dbReference type="Gene3D" id="1.10.420.10">
    <property type="entry name" value="Peroxidase, domain 2"/>
    <property type="match status" value="1"/>
</dbReference>
<evidence type="ECO:0000256" key="10">
    <source>
        <dbReference type="ARBA" id="ARBA00023157"/>
    </source>
</evidence>
<dbReference type="PRINTS" id="PR00461">
    <property type="entry name" value="PLPEROXIDASE"/>
</dbReference>
<feature type="binding site" evidence="12">
    <location>
        <position position="61"/>
    </location>
    <ligand>
        <name>Ca(2+)</name>
        <dbReference type="ChEBI" id="CHEBI:29108"/>
        <label>2</label>
    </ligand>
</feature>
<protein>
    <recommendedName>
        <fullName evidence="3">peroxidase</fullName>
        <ecNumber evidence="3">1.11.1.7</ecNumber>
    </recommendedName>
</protein>
<dbReference type="EC" id="1.11.1.7" evidence="3"/>
<dbReference type="InterPro" id="IPR002016">
    <property type="entry name" value="Haem_peroxidase"/>
</dbReference>
<dbReference type="InterPro" id="IPR010255">
    <property type="entry name" value="Haem_peroxidase_sf"/>
</dbReference>
<comment type="function">
    <text evidence="2">Removal of H(2)O(2), oxidation of toxic reductants, biosynthesis and degradation of lignin, suberization, auxin catabolism, response to environmental stresses such as wounding, pathogen attack and oxidative stress. These functions might be dependent on each isozyme/isoform in each plant tissue.</text>
</comment>
<evidence type="ECO:0000256" key="6">
    <source>
        <dbReference type="ARBA" id="ARBA00022723"/>
    </source>
</evidence>
<dbReference type="GO" id="GO:0046872">
    <property type="term" value="F:metal ion binding"/>
    <property type="evidence" value="ECO:0007669"/>
    <property type="project" value="UniProtKB-KW"/>
</dbReference>
<proteinExistence type="inferred from homology"/>
<evidence type="ECO:0000259" key="16">
    <source>
        <dbReference type="PROSITE" id="PS50873"/>
    </source>
</evidence>
<dbReference type="FunFam" id="1.10.420.10:FF:000006">
    <property type="entry name" value="Peroxidase"/>
    <property type="match status" value="1"/>
</dbReference>
<evidence type="ECO:0000256" key="12">
    <source>
        <dbReference type="PIRSR" id="PIRSR600823-3"/>
    </source>
</evidence>
<keyword evidence="6 12" id="KW-0479">Metal-binding</keyword>
<dbReference type="EMBL" id="BSYO01000003">
    <property type="protein sequence ID" value="GMH02516.1"/>
    <property type="molecule type" value="Genomic_DNA"/>
</dbReference>
<evidence type="ECO:0000256" key="9">
    <source>
        <dbReference type="ARBA" id="ARBA00023004"/>
    </source>
</evidence>
<keyword evidence="18" id="KW-1185">Reference proteome</keyword>
<evidence type="ECO:0000313" key="18">
    <source>
        <dbReference type="Proteomes" id="UP001279734"/>
    </source>
</evidence>
<feature type="binding site" description="axial binding residue" evidence="12">
    <location>
        <position position="8"/>
    </location>
    <ligand>
        <name>heme b</name>
        <dbReference type="ChEBI" id="CHEBI:60344"/>
    </ligand>
    <ligandPart>
        <name>Fe</name>
        <dbReference type="ChEBI" id="CHEBI:18248"/>
    </ligandPart>
</feature>
<organism evidence="17 18">
    <name type="scientific">Nepenthes gracilis</name>
    <name type="common">Slender pitcher plant</name>
    <dbReference type="NCBI Taxonomy" id="150966"/>
    <lineage>
        <taxon>Eukaryota</taxon>
        <taxon>Viridiplantae</taxon>
        <taxon>Streptophyta</taxon>
        <taxon>Embryophyta</taxon>
        <taxon>Tracheophyta</taxon>
        <taxon>Spermatophyta</taxon>
        <taxon>Magnoliopsida</taxon>
        <taxon>eudicotyledons</taxon>
        <taxon>Gunneridae</taxon>
        <taxon>Pentapetalae</taxon>
        <taxon>Caryophyllales</taxon>
        <taxon>Nepenthaceae</taxon>
        <taxon>Nepenthes</taxon>
    </lineage>
</organism>
<evidence type="ECO:0000256" key="4">
    <source>
        <dbReference type="ARBA" id="ARBA00022559"/>
    </source>
</evidence>
<dbReference type="PROSITE" id="PS50873">
    <property type="entry name" value="PEROXIDASE_4"/>
    <property type="match status" value="1"/>
</dbReference>
<dbReference type="GO" id="GO:0006979">
    <property type="term" value="P:response to oxidative stress"/>
    <property type="evidence" value="ECO:0007669"/>
    <property type="project" value="InterPro"/>
</dbReference>
<feature type="region of interest" description="Disordered" evidence="15">
    <location>
        <begin position="29"/>
        <end position="60"/>
    </location>
</feature>
<dbReference type="SUPFAM" id="SSF48113">
    <property type="entry name" value="Heme-dependent peroxidases"/>
    <property type="match status" value="1"/>
</dbReference>
<comment type="cofactor">
    <cofactor evidence="12">
        <name>Ca(2+)</name>
        <dbReference type="ChEBI" id="CHEBI:29108"/>
    </cofactor>
    <text evidence="12">Binds 2 calcium ions per subunit.</text>
</comment>
<dbReference type="PANTHER" id="PTHR31517">
    <property type="match status" value="1"/>
</dbReference>
<dbReference type="InterPro" id="IPR000823">
    <property type="entry name" value="Peroxidase_pln"/>
</dbReference>
<evidence type="ECO:0000256" key="7">
    <source>
        <dbReference type="ARBA" id="ARBA00022837"/>
    </source>
</evidence>
<comment type="similarity">
    <text evidence="14">Belongs to the peroxidase family.</text>
</comment>
<evidence type="ECO:0000256" key="1">
    <source>
        <dbReference type="ARBA" id="ARBA00000189"/>
    </source>
</evidence>
<keyword evidence="7 12" id="KW-0106">Calcium</keyword>
<evidence type="ECO:0000256" key="13">
    <source>
        <dbReference type="PIRSR" id="PIRSR600823-5"/>
    </source>
</evidence>
<comment type="cofactor">
    <cofactor evidence="12">
        <name>heme b</name>
        <dbReference type="ChEBI" id="CHEBI:60344"/>
    </cofactor>
    <text evidence="12">Binds 1 heme b (iron(II)-protoporphyrin IX) group per subunit.</text>
</comment>
<comment type="caution">
    <text evidence="17">The sequence shown here is derived from an EMBL/GenBank/DDBJ whole genome shotgun (WGS) entry which is preliminary data.</text>
</comment>
<comment type="catalytic activity">
    <reaction evidence="1">
        <text>2 a phenolic donor + H2O2 = 2 a phenolic radical donor + 2 H2O</text>
        <dbReference type="Rhea" id="RHEA:56136"/>
        <dbReference type="ChEBI" id="CHEBI:15377"/>
        <dbReference type="ChEBI" id="CHEBI:16240"/>
        <dbReference type="ChEBI" id="CHEBI:139520"/>
        <dbReference type="ChEBI" id="CHEBI:139521"/>
        <dbReference type="EC" id="1.11.1.7"/>
    </reaction>
</comment>
<keyword evidence="4" id="KW-0575">Peroxidase</keyword>
<keyword evidence="10 13" id="KW-1015">Disulfide bond</keyword>
<name>A0AAD3S199_NEPGR</name>
<evidence type="ECO:0000256" key="2">
    <source>
        <dbReference type="ARBA" id="ARBA00002322"/>
    </source>
</evidence>
<dbReference type="GO" id="GO:0140825">
    <property type="term" value="F:lactoperoxidase activity"/>
    <property type="evidence" value="ECO:0007669"/>
    <property type="project" value="UniProtKB-EC"/>
</dbReference>
<dbReference type="Proteomes" id="UP001279734">
    <property type="component" value="Unassembled WGS sequence"/>
</dbReference>
<evidence type="ECO:0000256" key="15">
    <source>
        <dbReference type="SAM" id="MobiDB-lite"/>
    </source>
</evidence>
<dbReference type="AlphaFoldDB" id="A0AAD3S199"/>
<keyword evidence="8" id="KW-0560">Oxidoreductase</keyword>
<keyword evidence="11" id="KW-0325">Glycoprotein</keyword>
<sequence length="134" mass="14815">MVSLSRAHSVERSHCSSFSTRLYSFNATTSRGPSLDPNSANDLKTKCPSPTNNSNPTVSLDFSSPYRLDTNYYKNLQYSRGLLTSNQTLMTSPSTIGMVRNLAMDGSVWGDKFASAMVRMGLIEPIFIRDFDGL</sequence>
<keyword evidence="9 12" id="KW-0408">Iron</keyword>
<accession>A0AAD3S199</accession>
<feature type="disulfide bond" evidence="13">
    <location>
        <begin position="15"/>
        <end position="47"/>
    </location>
</feature>
<evidence type="ECO:0000256" key="8">
    <source>
        <dbReference type="ARBA" id="ARBA00023002"/>
    </source>
</evidence>
<dbReference type="Pfam" id="PF00141">
    <property type="entry name" value="peroxidase"/>
    <property type="match status" value="1"/>
</dbReference>
<gene>
    <name evidence="17" type="ORF">Nepgr_004355</name>
</gene>
<evidence type="ECO:0000313" key="17">
    <source>
        <dbReference type="EMBL" id="GMH02516.1"/>
    </source>
</evidence>
<evidence type="ECO:0000256" key="11">
    <source>
        <dbReference type="ARBA" id="ARBA00023180"/>
    </source>
</evidence>
<feature type="domain" description="Plant heme peroxidase family profile" evidence="16">
    <location>
        <begin position="1"/>
        <end position="134"/>
    </location>
</feature>
<keyword evidence="5" id="KW-0349">Heme</keyword>
<reference evidence="17" key="1">
    <citation type="submission" date="2023-05" db="EMBL/GenBank/DDBJ databases">
        <title>Nepenthes gracilis genome sequencing.</title>
        <authorList>
            <person name="Fukushima K."/>
        </authorList>
    </citation>
    <scope>NUCLEOTIDE SEQUENCE</scope>
    <source>
        <strain evidence="17">SING2019-196</strain>
    </source>
</reference>
<evidence type="ECO:0000256" key="3">
    <source>
        <dbReference type="ARBA" id="ARBA00012313"/>
    </source>
</evidence>